<evidence type="ECO:0008006" key="3">
    <source>
        <dbReference type="Google" id="ProtNLM"/>
    </source>
</evidence>
<organism evidence="1 2">
    <name type="scientific">Candidatus Shapirobacteria bacterium CG06_land_8_20_14_3_00_40_12</name>
    <dbReference type="NCBI Taxonomy" id="1974881"/>
    <lineage>
        <taxon>Bacteria</taxon>
        <taxon>Candidatus Shapironibacteriota</taxon>
    </lineage>
</organism>
<dbReference type="EMBL" id="PEWA01000011">
    <property type="protein sequence ID" value="PIU73731.1"/>
    <property type="molecule type" value="Genomic_DNA"/>
</dbReference>
<protein>
    <recommendedName>
        <fullName evidence="3">Cohesin domain-containing protein</fullName>
    </recommendedName>
</protein>
<gene>
    <name evidence="1" type="ORF">COS78_00790</name>
</gene>
<proteinExistence type="predicted"/>
<name>A0A2M7ASY7_9BACT</name>
<evidence type="ECO:0000313" key="1">
    <source>
        <dbReference type="EMBL" id="PIU73731.1"/>
    </source>
</evidence>
<accession>A0A2M7ASY7</accession>
<dbReference type="AlphaFoldDB" id="A0A2M7ASY7"/>
<reference evidence="2" key="1">
    <citation type="submission" date="2017-09" db="EMBL/GenBank/DDBJ databases">
        <title>Depth-based differentiation of microbial function through sediment-hosted aquifers and enrichment of novel symbionts in the deep terrestrial subsurface.</title>
        <authorList>
            <person name="Probst A.J."/>
            <person name="Ladd B."/>
            <person name="Jarett J.K."/>
            <person name="Geller-Mcgrath D.E."/>
            <person name="Sieber C.M.K."/>
            <person name="Emerson J.B."/>
            <person name="Anantharaman K."/>
            <person name="Thomas B.C."/>
            <person name="Malmstrom R."/>
            <person name="Stieglmeier M."/>
            <person name="Klingl A."/>
            <person name="Woyke T."/>
            <person name="Ryan C.M."/>
            <person name="Banfield J.F."/>
        </authorList>
    </citation>
    <scope>NUCLEOTIDE SEQUENCE [LARGE SCALE GENOMIC DNA]</scope>
</reference>
<evidence type="ECO:0000313" key="2">
    <source>
        <dbReference type="Proteomes" id="UP000231407"/>
    </source>
</evidence>
<dbReference type="Gene3D" id="2.60.40.680">
    <property type="match status" value="1"/>
</dbReference>
<comment type="caution">
    <text evidence="1">The sequence shown here is derived from an EMBL/GenBank/DDBJ whole genome shotgun (WGS) entry which is preliminary data.</text>
</comment>
<dbReference type="Proteomes" id="UP000231407">
    <property type="component" value="Unassembled WGS sequence"/>
</dbReference>
<sequence length="174" mass="19033">MKQVLLALGGLFLVMFGFAWMNGKTGIKLPVQPIGGEKQIFFEPEGKVETGKEKTFEIKTNYSGGAVVSYNLEFQYDPTVVKIDEVKINESIFDQVLAEEVDENFGKIRIQAKTSQLGAVLPNGMVVLATVKMSGLKKGGMIMSSGRRPEVGVWEKGKTGEGDFQFSGFKVSVL</sequence>